<dbReference type="Proteomes" id="UP000559027">
    <property type="component" value="Unassembled WGS sequence"/>
</dbReference>
<protein>
    <submittedName>
        <fullName evidence="2">Uncharacterized protein</fullName>
    </submittedName>
</protein>
<proteinExistence type="predicted"/>
<feature type="compositionally biased region" description="Polar residues" evidence="1">
    <location>
        <begin position="223"/>
        <end position="233"/>
    </location>
</feature>
<evidence type="ECO:0000313" key="2">
    <source>
        <dbReference type="EMBL" id="KAF5346048.1"/>
    </source>
</evidence>
<accession>A0A8H5FRI5</accession>
<keyword evidence="3" id="KW-1185">Reference proteome</keyword>
<name>A0A8H5FRI5_9AGAR</name>
<organism evidence="2 3">
    <name type="scientific">Leucocoprinus leucothites</name>
    <dbReference type="NCBI Taxonomy" id="201217"/>
    <lineage>
        <taxon>Eukaryota</taxon>
        <taxon>Fungi</taxon>
        <taxon>Dikarya</taxon>
        <taxon>Basidiomycota</taxon>
        <taxon>Agaricomycotina</taxon>
        <taxon>Agaricomycetes</taxon>
        <taxon>Agaricomycetidae</taxon>
        <taxon>Agaricales</taxon>
        <taxon>Agaricineae</taxon>
        <taxon>Agaricaceae</taxon>
        <taxon>Leucocoprinus</taxon>
    </lineage>
</organism>
<gene>
    <name evidence="2" type="ORF">D9756_010843</name>
</gene>
<feature type="compositionally biased region" description="Low complexity" evidence="1">
    <location>
        <begin position="256"/>
        <end position="268"/>
    </location>
</feature>
<comment type="caution">
    <text evidence="2">The sequence shown here is derived from an EMBL/GenBank/DDBJ whole genome shotgun (WGS) entry which is preliminary data.</text>
</comment>
<dbReference type="AlphaFoldDB" id="A0A8H5FRI5"/>
<sequence length="513" mass="56734">MLLPMEYSVSIPPNNSSAHTSGLMPFENDGFLKEASIQRFLFLDPLGIGHKRFQHWVGKVRVHVDAVGYLYKTWLLKPILPHSSLIPTTSMSGSFTNASNFVISNSSFTHVSGNQHNYNFSGRPSASSYDAMARFVIAVDSSKSTTDNSSSSQKSEIYIHALRKSTDPTVACQTQSSTTSPHVQSTRLSFEEPRADPHFAQPSFIRNPVAPPSPAQFPHAKTSPPSGASQSSRDGFVHQETSAGIDRLSNAETWFSSGDRISSPSSGPETEAIPSHSSTSDVGGSSSLAPLPAPTVVGPRAPYQPVITRQYNCPDTAGAVRLPQARFPALPKHHVPPQNSYEIQTPSASPNFMRHPSYDVYRRQMNDDTPYPAWFEESRMVQSPLPSKNQHLESRHLSHPATPRRAYHNYPPVNSYTQKFDPHIQLHRESHMLGQESQTWGYYHDDRSDFQPKHRAALDPGFESHHQCSPLGPCTYNQYAPANNGVSAPATDGGRYITSAVPLFPRNTYYNAY</sequence>
<evidence type="ECO:0000313" key="3">
    <source>
        <dbReference type="Proteomes" id="UP000559027"/>
    </source>
</evidence>
<feature type="region of interest" description="Disordered" evidence="1">
    <location>
        <begin position="168"/>
        <end position="297"/>
    </location>
</feature>
<dbReference type="EMBL" id="JAACJO010000036">
    <property type="protein sequence ID" value="KAF5346048.1"/>
    <property type="molecule type" value="Genomic_DNA"/>
</dbReference>
<feature type="compositionally biased region" description="Low complexity" evidence="1">
    <location>
        <begin position="275"/>
        <end position="287"/>
    </location>
</feature>
<evidence type="ECO:0000256" key="1">
    <source>
        <dbReference type="SAM" id="MobiDB-lite"/>
    </source>
</evidence>
<feature type="compositionally biased region" description="Polar residues" evidence="1">
    <location>
        <begin position="168"/>
        <end position="188"/>
    </location>
</feature>
<reference evidence="2 3" key="1">
    <citation type="journal article" date="2020" name="ISME J.">
        <title>Uncovering the hidden diversity of litter-decomposition mechanisms in mushroom-forming fungi.</title>
        <authorList>
            <person name="Floudas D."/>
            <person name="Bentzer J."/>
            <person name="Ahren D."/>
            <person name="Johansson T."/>
            <person name="Persson P."/>
            <person name="Tunlid A."/>
        </authorList>
    </citation>
    <scope>NUCLEOTIDE SEQUENCE [LARGE SCALE GENOMIC DNA]</scope>
    <source>
        <strain evidence="2 3">CBS 146.42</strain>
    </source>
</reference>